<dbReference type="AlphaFoldDB" id="F9YA58"/>
<gene>
    <name evidence="2" type="primary">codAch2</name>
    <name evidence="2" type="ordered locus">KVU_1630</name>
</gene>
<dbReference type="PANTHER" id="PTHR32027">
    <property type="entry name" value="CYTOSINE DEAMINASE"/>
    <property type="match status" value="1"/>
</dbReference>
<dbReference type="EC" id="3.5.4.1" evidence="2"/>
<dbReference type="GO" id="GO:0035888">
    <property type="term" value="F:isoguanine deaminase activity"/>
    <property type="evidence" value="ECO:0007669"/>
    <property type="project" value="TreeGrafter"/>
</dbReference>
<dbReference type="PANTHER" id="PTHR32027:SF0">
    <property type="entry name" value="CYTOSINE DEAMINASE"/>
    <property type="match status" value="1"/>
</dbReference>
<dbReference type="InterPro" id="IPR013108">
    <property type="entry name" value="Amidohydro_3"/>
</dbReference>
<proteinExistence type="predicted"/>
<dbReference type="RefSeq" id="WP_013384820.1">
    <property type="nucleotide sequence ID" value="NC_017384.1"/>
</dbReference>
<feature type="domain" description="Amidohydrolase 3" evidence="1">
    <location>
        <begin position="196"/>
        <end position="393"/>
    </location>
</feature>
<dbReference type="GO" id="GO:0006209">
    <property type="term" value="P:cytosine catabolic process"/>
    <property type="evidence" value="ECO:0007669"/>
    <property type="project" value="TreeGrafter"/>
</dbReference>
<dbReference type="Pfam" id="PF07969">
    <property type="entry name" value="Amidohydro_3"/>
    <property type="match status" value="1"/>
</dbReference>
<dbReference type="InterPro" id="IPR032466">
    <property type="entry name" value="Metal_Hydrolase"/>
</dbReference>
<accession>F9YA58</accession>
<dbReference type="Gene3D" id="2.30.40.10">
    <property type="entry name" value="Urease, subunit C, domain 1"/>
    <property type="match status" value="1"/>
</dbReference>
<evidence type="ECO:0000313" key="3">
    <source>
        <dbReference type="Proteomes" id="UP000000692"/>
    </source>
</evidence>
<dbReference type="Proteomes" id="UP000000692">
    <property type="component" value="Chromosome"/>
</dbReference>
<dbReference type="SUPFAM" id="SSF51556">
    <property type="entry name" value="Metallo-dependent hydrolases"/>
    <property type="match status" value="1"/>
</dbReference>
<dbReference type="InterPro" id="IPR052349">
    <property type="entry name" value="Metallo-hydrolase_Enzymes"/>
</dbReference>
<protein>
    <submittedName>
        <fullName evidence="2">Amidohydrolase 3</fullName>
        <ecNumber evidence="2">3.5.4.1</ecNumber>
    </submittedName>
</protein>
<reference evidence="2 3" key="1">
    <citation type="journal article" date="2011" name="J. Bacteriol.">
        <title>Complete genome sequence of the industrial strain Ketogulonicigenium vulgare WSH-001.</title>
        <authorList>
            <person name="Liu L."/>
            <person name="Li Y."/>
            <person name="Zhang J."/>
            <person name="Zhou Z."/>
            <person name="Liu J."/>
            <person name="Li X."/>
            <person name="Zhou J."/>
            <person name="Du G."/>
            <person name="Wang L."/>
            <person name="Chen J."/>
        </authorList>
    </citation>
    <scope>NUCLEOTIDE SEQUENCE [LARGE SCALE GENOMIC DNA]</scope>
    <source>
        <strain evidence="2 3">WSH-001</strain>
    </source>
</reference>
<keyword evidence="2" id="KW-0378">Hydrolase</keyword>
<dbReference type="EMBL" id="CP002018">
    <property type="protein sequence ID" value="AEM41469.1"/>
    <property type="molecule type" value="Genomic_DNA"/>
</dbReference>
<keyword evidence="3" id="KW-1185">Reference proteome</keyword>
<dbReference type="SUPFAM" id="SSF51338">
    <property type="entry name" value="Composite domain of metallo-dependent hydrolases"/>
    <property type="match status" value="1"/>
</dbReference>
<organism evidence="2 3">
    <name type="scientific">Ketogulonicigenium vulgare (strain WSH-001)</name>
    <dbReference type="NCBI Taxonomy" id="759362"/>
    <lineage>
        <taxon>Bacteria</taxon>
        <taxon>Pseudomonadati</taxon>
        <taxon>Pseudomonadota</taxon>
        <taxon>Alphaproteobacteria</taxon>
        <taxon>Rhodobacterales</taxon>
        <taxon>Roseobacteraceae</taxon>
        <taxon>Ketogulonicigenium</taxon>
    </lineage>
</organism>
<dbReference type="OrthoDB" id="9815027at2"/>
<dbReference type="eggNOG" id="COG0402">
    <property type="taxonomic scope" value="Bacteria"/>
</dbReference>
<dbReference type="HOGENOM" id="CLU_031758_5_1_5"/>
<dbReference type="GO" id="GO:0004131">
    <property type="term" value="F:cytosine deaminase activity"/>
    <property type="evidence" value="ECO:0007669"/>
    <property type="project" value="UniProtKB-EC"/>
</dbReference>
<dbReference type="PATRIC" id="fig|759362.5.peg.1676"/>
<dbReference type="Gene3D" id="3.20.20.140">
    <property type="entry name" value="Metal-dependent hydrolases"/>
    <property type="match status" value="1"/>
</dbReference>
<dbReference type="InterPro" id="IPR011059">
    <property type="entry name" value="Metal-dep_hydrolase_composite"/>
</dbReference>
<sequence>MNRVLKNARIPAALAEGLSGRDLGNGLIELDLPIAGGKIAPASLGAPQDLGGKIVLPCFVDAHVHLDKTYTAQRAGVSRTGLDEAVGLAMQDAPNRTAADLDTRMERAAEAAYRAGTVALRSHIDSMQAPNDNPGWQALVRLQQRWAGRLTIEPVALMRIERAIEDSFADRCAQIAATGGLAGGYISGQGCDPAMIDRFFEQAAGAGLGVDFHVDETADASARGIESVLDAMTRTGFAGRVTLSHCCKLSAQSPSVAQPIVERMAALGVHVISLPLSNAFLMGRAPGQMSPLRGMTRVQELAAAGVPVSFASDNVQDPFYAYGAYDMFEVMRAGLLIAQLEGDAGHWLQAITRTPASAMGLQAGVIGYGRPADLIIFDAYDWADLFSRAHENRTVLRAGAPLPQRTGQ</sequence>
<evidence type="ECO:0000259" key="1">
    <source>
        <dbReference type="Pfam" id="PF07969"/>
    </source>
</evidence>
<name>F9YA58_KETVW</name>
<dbReference type="KEGG" id="kvl:KVU_1630"/>
<evidence type="ECO:0000313" key="2">
    <source>
        <dbReference type="EMBL" id="AEM41469.1"/>
    </source>
</evidence>